<accession>A0A3S0BUR5</accession>
<feature type="domain" description="XdhC- CoxI" evidence="1">
    <location>
        <begin position="18"/>
        <end position="82"/>
    </location>
</feature>
<comment type="caution">
    <text evidence="3">The sequence shown here is derived from an EMBL/GenBank/DDBJ whole genome shotgun (WGS) entry which is preliminary data.</text>
</comment>
<evidence type="ECO:0000259" key="1">
    <source>
        <dbReference type="Pfam" id="PF02625"/>
    </source>
</evidence>
<sequence length="336" mass="37755">MTHELKQIIEEYQSAKSKGLKTVLATVVALDGSSYRRPGVRMLIREDGYMVGAVSGGCVEKEVVRQAQSVFADQLARVMTYDGRYRLGCEGVLYILLEPFLPDSTFLQAFELALKDRDHFTMRSYFEKKESLNSTYGSVISLKNKELPFFPDYTATGEHLVFEQQMQPCFKLFIIGAEHDAVQLCGFAARLGWEVSVVADPTEEKNISDFNGAHEFLGILPEDFPTDKIDENTAIVLMNHSYSKDLKYLLQLSRANSIYLGLLGPNTRREKLFNELMELNPEVSYDFLDSIHGPAGLDIGGETPQEIAVAIVSEILSVIRKRDPIPLKDKETGIHD</sequence>
<evidence type="ECO:0000259" key="2">
    <source>
        <dbReference type="Pfam" id="PF13478"/>
    </source>
</evidence>
<feature type="domain" description="XdhC Rossmann" evidence="2">
    <location>
        <begin position="172"/>
        <end position="315"/>
    </location>
</feature>
<dbReference type="OrthoDB" id="9773039at2"/>
<dbReference type="PANTHER" id="PTHR30388">
    <property type="entry name" value="ALDEHYDE OXIDOREDUCTASE MOLYBDENUM COFACTOR ASSEMBLY PROTEIN"/>
    <property type="match status" value="1"/>
</dbReference>
<dbReference type="Pfam" id="PF13478">
    <property type="entry name" value="XdhC_C"/>
    <property type="match status" value="1"/>
</dbReference>
<dbReference type="InterPro" id="IPR003777">
    <property type="entry name" value="XdhC_CoxI"/>
</dbReference>
<dbReference type="Gene3D" id="3.40.50.720">
    <property type="entry name" value="NAD(P)-binding Rossmann-like Domain"/>
    <property type="match status" value="1"/>
</dbReference>
<dbReference type="AlphaFoldDB" id="A0A3S0BUR5"/>
<keyword evidence="4" id="KW-1185">Reference proteome</keyword>
<name>A0A3S0BUR5_9FLAO</name>
<organism evidence="3 4">
    <name type="scientific">Arenibacter aquaticus</name>
    <dbReference type="NCBI Taxonomy" id="2489054"/>
    <lineage>
        <taxon>Bacteria</taxon>
        <taxon>Pseudomonadati</taxon>
        <taxon>Bacteroidota</taxon>
        <taxon>Flavobacteriia</taxon>
        <taxon>Flavobacteriales</taxon>
        <taxon>Flavobacteriaceae</taxon>
        <taxon>Arenibacter</taxon>
    </lineage>
</organism>
<dbReference type="PANTHER" id="PTHR30388:SF4">
    <property type="entry name" value="MOLYBDENUM COFACTOR INSERTION CHAPERONE PAOD"/>
    <property type="match status" value="1"/>
</dbReference>
<dbReference type="Pfam" id="PF02625">
    <property type="entry name" value="XdhC_CoxI"/>
    <property type="match status" value="1"/>
</dbReference>
<dbReference type="EMBL" id="RQPJ01000021">
    <property type="protein sequence ID" value="RTE52042.1"/>
    <property type="molecule type" value="Genomic_DNA"/>
</dbReference>
<reference evidence="3 4" key="1">
    <citation type="submission" date="2018-11" db="EMBL/GenBank/DDBJ databases">
        <title>Arenibacter aquaticus sp.nov., a marine bacterium isolated from surface seawater in the South China Sea.</title>
        <authorList>
            <person name="Guo J."/>
            <person name="Sun J."/>
        </authorList>
    </citation>
    <scope>NUCLEOTIDE SEQUENCE [LARGE SCALE GENOMIC DNA]</scope>
    <source>
        <strain evidence="3 4">GUO666</strain>
    </source>
</reference>
<evidence type="ECO:0000313" key="4">
    <source>
        <dbReference type="Proteomes" id="UP000267585"/>
    </source>
</evidence>
<dbReference type="RefSeq" id="WP_126163727.1">
    <property type="nucleotide sequence ID" value="NZ_RQPJ01000021.1"/>
</dbReference>
<protein>
    <submittedName>
        <fullName evidence="3">XdhC/CoxI family protein</fullName>
    </submittedName>
</protein>
<dbReference type="InterPro" id="IPR052698">
    <property type="entry name" value="MoCofactor_Util/Proc"/>
</dbReference>
<dbReference type="Proteomes" id="UP000267585">
    <property type="component" value="Unassembled WGS sequence"/>
</dbReference>
<proteinExistence type="predicted"/>
<evidence type="ECO:0000313" key="3">
    <source>
        <dbReference type="EMBL" id="RTE52042.1"/>
    </source>
</evidence>
<gene>
    <name evidence="3" type="ORF">EHW67_17745</name>
</gene>
<dbReference type="InterPro" id="IPR027051">
    <property type="entry name" value="XdhC_Rossmann_dom"/>
</dbReference>